<evidence type="ECO:0000313" key="3">
    <source>
        <dbReference type="EMBL" id="AKH96808.1"/>
    </source>
</evidence>
<keyword evidence="1 3" id="KW-0808">Transferase</keyword>
<evidence type="ECO:0000259" key="2">
    <source>
        <dbReference type="Pfam" id="PF12804"/>
    </source>
</evidence>
<evidence type="ECO:0000256" key="1">
    <source>
        <dbReference type="ARBA" id="ARBA00022679"/>
    </source>
</evidence>
<reference evidence="3 6" key="1">
    <citation type="journal article" date="2015" name="ISME J.">
        <title>Elemental sulfur and acetate can support life of a novel strictly anaerobic haloarchaeon.</title>
        <authorList>
            <person name="Sorokin D.Y."/>
            <person name="Kublanov I.V."/>
            <person name="Gavrilov S.N."/>
            <person name="Rojo D."/>
            <person name="Roman P."/>
            <person name="Golyshin P.N."/>
            <person name="Slepak V.Z."/>
            <person name="Smedile F."/>
            <person name="Ferrer M."/>
            <person name="Messina E."/>
            <person name="La Cono V."/>
            <person name="Yakimov M.M."/>
        </authorList>
    </citation>
    <scope>NUCLEOTIDE SEQUENCE [LARGE SCALE GENOMIC DNA]</scope>
    <source>
        <strain evidence="3 6">HSR2</strain>
    </source>
</reference>
<accession>A0A0F7PBU1</accession>
<dbReference type="STRING" id="1604004.HLASA_0300"/>
<dbReference type="EC" id="2.7.7.62" evidence="3"/>
<dbReference type="PATRIC" id="fig|1604004.4.peg.314"/>
<dbReference type="InterPro" id="IPR025877">
    <property type="entry name" value="MobA-like_NTP_Trfase"/>
</dbReference>
<dbReference type="SUPFAM" id="SSF53448">
    <property type="entry name" value="Nucleotide-diphospho-sugar transferases"/>
    <property type="match status" value="1"/>
</dbReference>
<dbReference type="GO" id="GO:0008820">
    <property type="term" value="F:cobinamide phosphate guanylyltransferase activity"/>
    <property type="evidence" value="ECO:0007669"/>
    <property type="project" value="UniProtKB-EC"/>
</dbReference>
<dbReference type="PANTHER" id="PTHR19136:SF86">
    <property type="entry name" value="ADENOSYLCOBINAMIDE-PHOSPHATE GUANYLYLTRANSFERASE"/>
    <property type="match status" value="1"/>
</dbReference>
<dbReference type="Proteomes" id="UP000060390">
    <property type="component" value="Chromosome"/>
</dbReference>
<dbReference type="AlphaFoldDB" id="A0A0F7PBU1"/>
<keyword evidence="6" id="KW-1185">Reference proteome</keyword>
<gene>
    <name evidence="3" type="primary">cobU</name>
    <name evidence="4" type="ORF">HLASA_0300</name>
    <name evidence="3" type="ORF">HLASF_0301</name>
</gene>
<protein>
    <submittedName>
        <fullName evidence="3">Adenosylcobinamide-phosphate guanylyltransferase</fullName>
        <ecNumber evidence="3">2.7.7.62</ecNumber>
    </submittedName>
</protein>
<sequence length="198" mass="20424">MAGGAGTRLGRGEKPLYEIGGVPMIDRVVGALTDSDVDRIRVVTSPHTPETAAHVDVSTLRTPGDGYVADLERALAAVDLPVLTVTADLPLLTGPVVDRILEETGNGSTAVCVPIDLPRRLGATVDTTMTGGGATVDTTMTGGETGDATPTVDGTTVVPTGVNVVGDTDRTETLVMRERTLAVNVNRPRDARVAEVLA</sequence>
<dbReference type="GeneID" id="26009671"/>
<dbReference type="PANTHER" id="PTHR19136">
    <property type="entry name" value="MOLYBDENUM COFACTOR GUANYLYLTRANSFERASE"/>
    <property type="match status" value="1"/>
</dbReference>
<feature type="domain" description="MobA-like NTP transferase" evidence="2">
    <location>
        <begin position="1"/>
        <end position="116"/>
    </location>
</feature>
<organism evidence="3 6">
    <name type="scientific">Halanaeroarchaeum sulfurireducens</name>
    <dbReference type="NCBI Taxonomy" id="1604004"/>
    <lineage>
        <taxon>Archaea</taxon>
        <taxon>Methanobacteriati</taxon>
        <taxon>Methanobacteriota</taxon>
        <taxon>Stenosarchaea group</taxon>
        <taxon>Halobacteria</taxon>
        <taxon>Halobacteriales</taxon>
        <taxon>Halobacteriaceae</taxon>
        <taxon>Halanaeroarchaeum</taxon>
    </lineage>
</organism>
<keyword evidence="3" id="KW-0548">Nucleotidyltransferase</keyword>
<evidence type="ECO:0000313" key="6">
    <source>
        <dbReference type="Proteomes" id="UP000069906"/>
    </source>
</evidence>
<evidence type="ECO:0000313" key="4">
    <source>
        <dbReference type="EMBL" id="ALG81210.1"/>
    </source>
</evidence>
<dbReference type="InterPro" id="IPR029044">
    <property type="entry name" value="Nucleotide-diphossugar_trans"/>
</dbReference>
<evidence type="ECO:0000313" key="5">
    <source>
        <dbReference type="Proteomes" id="UP000060390"/>
    </source>
</evidence>
<dbReference type="KEGG" id="hsu:HLASF_0301"/>
<name>A0A0F7PBU1_9EURY</name>
<dbReference type="EMBL" id="CP011564">
    <property type="protein sequence ID" value="ALG81210.1"/>
    <property type="molecule type" value="Genomic_DNA"/>
</dbReference>
<dbReference type="HOGENOM" id="CLU_098907_0_0_2"/>
<dbReference type="RefSeq" id="WP_050047642.1">
    <property type="nucleotide sequence ID" value="NZ_CP008874.1"/>
</dbReference>
<reference evidence="4 5" key="3">
    <citation type="journal article" date="2016" name="Stand. Genomic Sci.">
        <title>Complete genome sequence of 'Halanaeroarchaeum sulfurireducens' M27-SA2, a sulfur-reducing and acetate-oxidizing haloarchaeon from the deep-sea hypersaline anoxic lake Medee.</title>
        <authorList>
            <person name="Messina E."/>
            <person name="Sorokin D.Y."/>
            <person name="Kublanov I.V."/>
            <person name="Toshchakov S."/>
            <person name="Lopatina A."/>
            <person name="Arcadi E."/>
            <person name="Smedile F."/>
            <person name="La Spada G."/>
            <person name="La Cono V."/>
            <person name="Yakimov M.M."/>
        </authorList>
    </citation>
    <scope>NUCLEOTIDE SEQUENCE [LARGE SCALE GENOMIC DNA]</scope>
    <source>
        <strain evidence="4 5">M27-SA2</strain>
    </source>
</reference>
<proteinExistence type="predicted"/>
<dbReference type="KEGG" id="hsf:HLASA_0300"/>
<dbReference type="Gene3D" id="3.90.550.10">
    <property type="entry name" value="Spore Coat Polysaccharide Biosynthesis Protein SpsA, Chain A"/>
    <property type="match status" value="1"/>
</dbReference>
<dbReference type="Proteomes" id="UP000069906">
    <property type="component" value="Chromosome"/>
</dbReference>
<dbReference type="EMBL" id="CP008874">
    <property type="protein sequence ID" value="AKH96808.1"/>
    <property type="molecule type" value="Genomic_DNA"/>
</dbReference>
<dbReference type="Pfam" id="PF12804">
    <property type="entry name" value="NTP_transf_3"/>
    <property type="match status" value="1"/>
</dbReference>
<reference evidence="5" key="2">
    <citation type="submission" date="2015-05" db="EMBL/GenBank/DDBJ databases">
        <title>Complete genome sequence of Halanaeroarchaeum sulfurireducens type strain M27-SA2, a sulfate-reducer haloarchaeon from marine anoxic lake Medee.</title>
        <authorList>
            <person name="Messina E."/>
            <person name="Kublanov I.V."/>
            <person name="Toshchakov S."/>
            <person name="Arcadi E."/>
            <person name="La Spada G."/>
            <person name="La Cono V."/>
            <person name="Yakimov M.M."/>
        </authorList>
    </citation>
    <scope>NUCLEOTIDE SEQUENCE [LARGE SCALE GENOMIC DNA]</scope>
    <source>
        <strain evidence="5">M27-SA2</strain>
    </source>
</reference>
<dbReference type="OrthoDB" id="9782at2157"/>